<keyword evidence="8" id="KW-1185">Reference proteome</keyword>
<evidence type="ECO:0000259" key="6">
    <source>
        <dbReference type="Pfam" id="PF00535"/>
    </source>
</evidence>
<protein>
    <submittedName>
        <fullName evidence="7">Glycosyl transferase family 2</fullName>
    </submittedName>
</protein>
<dbReference type="PANTHER" id="PTHR43646">
    <property type="entry name" value="GLYCOSYLTRANSFERASE"/>
    <property type="match status" value="1"/>
</dbReference>
<evidence type="ECO:0000256" key="1">
    <source>
        <dbReference type="ARBA" id="ARBA00004236"/>
    </source>
</evidence>
<evidence type="ECO:0000313" key="8">
    <source>
        <dbReference type="Proteomes" id="UP000054977"/>
    </source>
</evidence>
<dbReference type="Proteomes" id="UP000054977">
    <property type="component" value="Unassembled WGS sequence"/>
</dbReference>
<dbReference type="Pfam" id="PF00535">
    <property type="entry name" value="Glycos_transf_2"/>
    <property type="match status" value="1"/>
</dbReference>
<evidence type="ECO:0000256" key="2">
    <source>
        <dbReference type="ARBA" id="ARBA00022475"/>
    </source>
</evidence>
<comment type="subcellular location">
    <subcellularLocation>
        <location evidence="1">Cell membrane</location>
    </subcellularLocation>
</comment>
<accession>A0A158IW77</accession>
<keyword evidence="5" id="KW-0472">Membrane</keyword>
<evidence type="ECO:0000256" key="5">
    <source>
        <dbReference type="ARBA" id="ARBA00023136"/>
    </source>
</evidence>
<comment type="caution">
    <text evidence="7">The sequence shown here is derived from an EMBL/GenBank/DDBJ whole genome shotgun (WGS) entry which is preliminary data.</text>
</comment>
<organism evidence="7 8">
    <name type="scientific">Caballeronia humi</name>
    <dbReference type="NCBI Taxonomy" id="326474"/>
    <lineage>
        <taxon>Bacteria</taxon>
        <taxon>Pseudomonadati</taxon>
        <taxon>Pseudomonadota</taxon>
        <taxon>Betaproteobacteria</taxon>
        <taxon>Burkholderiales</taxon>
        <taxon>Burkholderiaceae</taxon>
        <taxon>Caballeronia</taxon>
    </lineage>
</organism>
<dbReference type="AlphaFoldDB" id="A0A158IW77"/>
<evidence type="ECO:0000313" key="7">
    <source>
        <dbReference type="EMBL" id="SAL60826.1"/>
    </source>
</evidence>
<keyword evidence="3" id="KW-0328">Glycosyltransferase</keyword>
<dbReference type="PANTHER" id="PTHR43646:SF2">
    <property type="entry name" value="GLYCOSYLTRANSFERASE 2-LIKE DOMAIN-CONTAINING PROTEIN"/>
    <property type="match status" value="1"/>
</dbReference>
<dbReference type="GO" id="GO:0016757">
    <property type="term" value="F:glycosyltransferase activity"/>
    <property type="evidence" value="ECO:0007669"/>
    <property type="project" value="UniProtKB-KW"/>
</dbReference>
<proteinExistence type="predicted"/>
<dbReference type="EMBL" id="FCNW02000046">
    <property type="protein sequence ID" value="SAL60826.1"/>
    <property type="molecule type" value="Genomic_DNA"/>
</dbReference>
<dbReference type="InterPro" id="IPR029044">
    <property type="entry name" value="Nucleotide-diphossugar_trans"/>
</dbReference>
<dbReference type="SUPFAM" id="SSF53448">
    <property type="entry name" value="Nucleotide-diphospho-sugar transferases"/>
    <property type="match status" value="1"/>
</dbReference>
<reference evidence="7" key="1">
    <citation type="submission" date="2016-01" db="EMBL/GenBank/DDBJ databases">
        <authorList>
            <person name="Peeters C."/>
        </authorList>
    </citation>
    <scope>NUCLEOTIDE SEQUENCE [LARGE SCALE GENOMIC DNA]</scope>
    <source>
        <strain evidence="7">LMG 22934</strain>
    </source>
</reference>
<evidence type="ECO:0000256" key="4">
    <source>
        <dbReference type="ARBA" id="ARBA00022679"/>
    </source>
</evidence>
<evidence type="ECO:0000256" key="3">
    <source>
        <dbReference type="ARBA" id="ARBA00022676"/>
    </source>
</evidence>
<keyword evidence="2" id="KW-1003">Cell membrane</keyword>
<dbReference type="STRING" id="326474.AWB65_05506"/>
<dbReference type="InterPro" id="IPR001173">
    <property type="entry name" value="Glyco_trans_2-like"/>
</dbReference>
<feature type="domain" description="Glycosyltransferase 2-like" evidence="6">
    <location>
        <begin position="4"/>
        <end position="159"/>
    </location>
</feature>
<dbReference type="RefSeq" id="WP_087670172.1">
    <property type="nucleotide sequence ID" value="NZ_FCNW02000046.1"/>
</dbReference>
<sequence length="240" mass="25177">MLAIIIPAHNEAACIGACLAAAFVAASHPALLGEAARVIVVSDACTDDTSEISRTAGADVIEVTTRNVGFARAEGARFALTLSARWLAFTDADSLVAPDWLARQLECASDAVCGVVCVEDWGCHHPQVSEQLREHFALSYFHDEGHHHVHGANFGVSSEAYLRAGGFAAMHSGEDSALVAALIASGARIAWSAGPRVVTSSRTDFRAPGGFGAILLDVTRSYEAGQPVGGLSREDLPLLR</sequence>
<dbReference type="OrthoDB" id="9777873at2"/>
<keyword evidence="4 7" id="KW-0808">Transferase</keyword>
<gene>
    <name evidence="7" type="ORF">AWB65_05506</name>
</gene>
<dbReference type="GO" id="GO:0005886">
    <property type="term" value="C:plasma membrane"/>
    <property type="evidence" value="ECO:0007669"/>
    <property type="project" value="UniProtKB-SubCell"/>
</dbReference>
<dbReference type="Gene3D" id="3.90.550.10">
    <property type="entry name" value="Spore Coat Polysaccharide Biosynthesis Protein SpsA, Chain A"/>
    <property type="match status" value="1"/>
</dbReference>
<name>A0A158IW77_9BURK</name>